<name>A0A4Z0BCH2_9BURK</name>
<evidence type="ECO:0000256" key="1">
    <source>
        <dbReference type="ARBA" id="ARBA00004418"/>
    </source>
</evidence>
<comment type="caution">
    <text evidence="5">The sequence shown here is derived from an EMBL/GenBank/DDBJ whole genome shotgun (WGS) entry which is preliminary data.</text>
</comment>
<reference evidence="5 6" key="1">
    <citation type="submission" date="2019-03" db="EMBL/GenBank/DDBJ databases">
        <title>Ramlibacter rhizophilus CCTCC AB2015357, whole genome shotgun sequence.</title>
        <authorList>
            <person name="Zhang X."/>
            <person name="Feng G."/>
            <person name="Zhu H."/>
        </authorList>
    </citation>
    <scope>NUCLEOTIDE SEQUENCE [LARGE SCALE GENOMIC DNA]</scope>
    <source>
        <strain evidence="5 6">CCTCC AB2015357</strain>
    </source>
</reference>
<dbReference type="OrthoDB" id="8892982at2"/>
<dbReference type="AlphaFoldDB" id="A0A4Z0BCH2"/>
<dbReference type="GO" id="GO:0042597">
    <property type="term" value="C:periplasmic space"/>
    <property type="evidence" value="ECO:0007669"/>
    <property type="project" value="UniProtKB-SubCell"/>
</dbReference>
<evidence type="ECO:0000313" key="5">
    <source>
        <dbReference type="EMBL" id="TFY96966.1"/>
    </source>
</evidence>
<dbReference type="PANTHER" id="PTHR30024">
    <property type="entry name" value="ALIPHATIC SULFONATES-BINDING PROTEIN-RELATED"/>
    <property type="match status" value="1"/>
</dbReference>
<dbReference type="EMBL" id="SMLL01000008">
    <property type="protein sequence ID" value="TFY96966.1"/>
    <property type="molecule type" value="Genomic_DNA"/>
</dbReference>
<proteinExistence type="inferred from homology"/>
<accession>A0A4Z0BCH2</accession>
<protein>
    <submittedName>
        <fullName evidence="5">ABC transporter substrate-binding protein</fullName>
    </submittedName>
</protein>
<evidence type="ECO:0000313" key="6">
    <source>
        <dbReference type="Proteomes" id="UP000297564"/>
    </source>
</evidence>
<evidence type="ECO:0000259" key="4">
    <source>
        <dbReference type="Pfam" id="PF09084"/>
    </source>
</evidence>
<feature type="domain" description="SsuA/THI5-like" evidence="4">
    <location>
        <begin position="114"/>
        <end position="323"/>
    </location>
</feature>
<organism evidence="5 6">
    <name type="scientific">Ramlibacter rhizophilus</name>
    <dbReference type="NCBI Taxonomy" id="1781167"/>
    <lineage>
        <taxon>Bacteria</taxon>
        <taxon>Pseudomonadati</taxon>
        <taxon>Pseudomonadota</taxon>
        <taxon>Betaproteobacteria</taxon>
        <taxon>Burkholderiales</taxon>
        <taxon>Comamonadaceae</taxon>
        <taxon>Ramlibacter</taxon>
    </lineage>
</organism>
<keyword evidence="3" id="KW-0732">Signal</keyword>
<dbReference type="SUPFAM" id="SSF53850">
    <property type="entry name" value="Periplasmic binding protein-like II"/>
    <property type="match status" value="1"/>
</dbReference>
<dbReference type="Proteomes" id="UP000297564">
    <property type="component" value="Unassembled WGS sequence"/>
</dbReference>
<comment type="similarity">
    <text evidence="2">Belongs to the bacterial solute-binding protein SsuA/TauA family.</text>
</comment>
<sequence>MAQRPLDLRELVGVQRKSPAAALAVHLAGQPRVRKGHGSDGHRGFSGAKSIFRCKSVAASIVFRGTPGDQSMTSISKRALLRGAAVALAGLVGGTAAWAQEKVKVGAYASVSDAPLYIAMDKGYFKEQGLDVEIVKIDSGAVLTTLLSTGDLDASGGSPGAGVYNAVRQGVDFKIVADKGSTLPGHGYFAFVVRSDLADKIKTAADLRGRTIGVTGYKRGASSEVTIGKLLASQGLKESDVQLVNMSFGDIVAALGTKKIEVGVLIEPLVTQAEAKGIAKLWKRADTVYPNQQYGALMYGPGIIKRPEAADKFMVAYLKGARFYNDALSGKVPRDDLVQILTRHTSVKDPELYKKMAFPGIHPDGKLNTAGMAEDVKWWTANGRMKEEVKLSDIVDASYAERAKKTLDASR</sequence>
<dbReference type="Gene3D" id="3.40.190.10">
    <property type="entry name" value="Periplasmic binding protein-like II"/>
    <property type="match status" value="2"/>
</dbReference>
<comment type="subcellular location">
    <subcellularLocation>
        <location evidence="1">Periplasm</location>
    </subcellularLocation>
</comment>
<dbReference type="PANTHER" id="PTHR30024:SF47">
    <property type="entry name" value="TAURINE-BINDING PERIPLASMIC PROTEIN"/>
    <property type="match status" value="1"/>
</dbReference>
<dbReference type="GO" id="GO:0042918">
    <property type="term" value="P:alkanesulfonate transmembrane transport"/>
    <property type="evidence" value="ECO:0007669"/>
    <property type="project" value="TreeGrafter"/>
</dbReference>
<evidence type="ECO:0000256" key="2">
    <source>
        <dbReference type="ARBA" id="ARBA00010742"/>
    </source>
</evidence>
<keyword evidence="6" id="KW-1185">Reference proteome</keyword>
<dbReference type="InterPro" id="IPR015168">
    <property type="entry name" value="SsuA/THI5"/>
</dbReference>
<gene>
    <name evidence="5" type="ORF">EZ242_20105</name>
</gene>
<evidence type="ECO:0000256" key="3">
    <source>
        <dbReference type="ARBA" id="ARBA00022729"/>
    </source>
</evidence>
<dbReference type="Pfam" id="PF09084">
    <property type="entry name" value="NMT1"/>
    <property type="match status" value="1"/>
</dbReference>